<organism evidence="1">
    <name type="scientific">marine sediment metagenome</name>
    <dbReference type="NCBI Taxonomy" id="412755"/>
    <lineage>
        <taxon>unclassified sequences</taxon>
        <taxon>metagenomes</taxon>
        <taxon>ecological metagenomes</taxon>
    </lineage>
</organism>
<reference evidence="1" key="1">
    <citation type="journal article" date="2014" name="Front. Microbiol.">
        <title>High frequency of phylogenetically diverse reductive dehalogenase-homologous genes in deep subseafloor sedimentary metagenomes.</title>
        <authorList>
            <person name="Kawai M."/>
            <person name="Futagami T."/>
            <person name="Toyoda A."/>
            <person name="Takaki Y."/>
            <person name="Nishi S."/>
            <person name="Hori S."/>
            <person name="Arai W."/>
            <person name="Tsubouchi T."/>
            <person name="Morono Y."/>
            <person name="Uchiyama I."/>
            <person name="Ito T."/>
            <person name="Fujiyama A."/>
            <person name="Inagaki F."/>
            <person name="Takami H."/>
        </authorList>
    </citation>
    <scope>NUCLEOTIDE SEQUENCE</scope>
    <source>
        <strain evidence="1">Expedition CK06-06</strain>
    </source>
</reference>
<sequence>MYLLGNKGIVKHWAGVVAIRYRWSIIQDALKYLWNAVRGYHIAGLD</sequence>
<accession>X1DEN0</accession>
<gene>
    <name evidence="1" type="ORF">S03H2_08684</name>
</gene>
<protein>
    <submittedName>
        <fullName evidence="1">Uncharacterized protein</fullName>
    </submittedName>
</protein>
<name>X1DEN0_9ZZZZ</name>
<dbReference type="EMBL" id="BARU01004267">
    <property type="protein sequence ID" value="GAH19266.1"/>
    <property type="molecule type" value="Genomic_DNA"/>
</dbReference>
<evidence type="ECO:0000313" key="1">
    <source>
        <dbReference type="EMBL" id="GAH19266.1"/>
    </source>
</evidence>
<comment type="caution">
    <text evidence="1">The sequence shown here is derived from an EMBL/GenBank/DDBJ whole genome shotgun (WGS) entry which is preliminary data.</text>
</comment>
<dbReference type="AlphaFoldDB" id="X1DEN0"/>
<proteinExistence type="predicted"/>